<dbReference type="Pfam" id="PF18557">
    <property type="entry name" value="NepR"/>
    <property type="match status" value="1"/>
</dbReference>
<comment type="caution">
    <text evidence="3">The sequence shown here is derived from an EMBL/GenBank/DDBJ whole genome shotgun (WGS) entry which is preliminary data.</text>
</comment>
<evidence type="ECO:0000259" key="2">
    <source>
        <dbReference type="Pfam" id="PF18557"/>
    </source>
</evidence>
<evidence type="ECO:0000313" key="4">
    <source>
        <dbReference type="Proteomes" id="UP001055102"/>
    </source>
</evidence>
<dbReference type="InterPro" id="IPR041649">
    <property type="entry name" value="NepR"/>
</dbReference>
<feature type="compositionally biased region" description="Basic and acidic residues" evidence="1">
    <location>
        <begin position="16"/>
        <end position="25"/>
    </location>
</feature>
<name>A0ABQ4T1J1_9HYPH</name>
<proteinExistence type="predicted"/>
<feature type="compositionally biased region" description="Gly residues" evidence="1">
    <location>
        <begin position="1"/>
        <end position="12"/>
    </location>
</feature>
<keyword evidence="4" id="KW-1185">Reference proteome</keyword>
<protein>
    <recommendedName>
        <fullName evidence="2">Anti-sigma factor NepR domain-containing protein</fullName>
    </recommendedName>
</protein>
<reference evidence="3" key="1">
    <citation type="journal article" date="2021" name="Front. Microbiol.">
        <title>Comprehensive Comparative Genomics and Phenotyping of Methylobacterium Species.</title>
        <authorList>
            <person name="Alessa O."/>
            <person name="Ogura Y."/>
            <person name="Fujitani Y."/>
            <person name="Takami H."/>
            <person name="Hayashi T."/>
            <person name="Sahin N."/>
            <person name="Tani A."/>
        </authorList>
    </citation>
    <scope>NUCLEOTIDE SEQUENCE</scope>
    <source>
        <strain evidence="3">LMG 23639</strain>
    </source>
</reference>
<feature type="region of interest" description="Disordered" evidence="1">
    <location>
        <begin position="1"/>
        <end position="25"/>
    </location>
</feature>
<gene>
    <name evidence="3" type="ORF">AOPFMNJM_3365</name>
</gene>
<evidence type="ECO:0000256" key="1">
    <source>
        <dbReference type="SAM" id="MobiDB-lite"/>
    </source>
</evidence>
<accession>A0ABQ4T1J1</accession>
<evidence type="ECO:0000313" key="3">
    <source>
        <dbReference type="EMBL" id="GJE08033.1"/>
    </source>
</evidence>
<reference evidence="3" key="2">
    <citation type="submission" date="2021-08" db="EMBL/GenBank/DDBJ databases">
        <authorList>
            <person name="Tani A."/>
            <person name="Ola A."/>
            <person name="Ogura Y."/>
            <person name="Katsura K."/>
            <person name="Hayashi T."/>
        </authorList>
    </citation>
    <scope>NUCLEOTIDE SEQUENCE</scope>
    <source>
        <strain evidence="3">LMG 23639</strain>
    </source>
</reference>
<sequence>MASGEKTGGTEGGRAPMDRRPRLDAASRRRIGLNLRAHYASLLAQPLPDRFETLVAQLASRTEPEEPTR</sequence>
<dbReference type="Proteomes" id="UP001055102">
    <property type="component" value="Unassembled WGS sequence"/>
</dbReference>
<organism evidence="3 4">
    <name type="scientific">Methylobacterium jeotgali</name>
    <dbReference type="NCBI Taxonomy" id="381630"/>
    <lineage>
        <taxon>Bacteria</taxon>
        <taxon>Pseudomonadati</taxon>
        <taxon>Pseudomonadota</taxon>
        <taxon>Alphaproteobacteria</taxon>
        <taxon>Hyphomicrobiales</taxon>
        <taxon>Methylobacteriaceae</taxon>
        <taxon>Methylobacterium</taxon>
    </lineage>
</organism>
<dbReference type="EMBL" id="BPQR01000059">
    <property type="protein sequence ID" value="GJE08033.1"/>
    <property type="molecule type" value="Genomic_DNA"/>
</dbReference>
<feature type="domain" description="Anti-sigma factor NepR" evidence="2">
    <location>
        <begin position="28"/>
        <end position="59"/>
    </location>
</feature>